<accession>A0A5E4NH97</accession>
<reference evidence="2 3" key="1">
    <citation type="submission" date="2019-08" db="EMBL/GenBank/DDBJ databases">
        <authorList>
            <person name="Alioto T."/>
            <person name="Alioto T."/>
            <person name="Gomez Garrido J."/>
        </authorList>
    </citation>
    <scope>NUCLEOTIDE SEQUENCE [LARGE SCALE GENOMIC DNA]</scope>
</reference>
<proteinExistence type="predicted"/>
<feature type="coiled-coil region" evidence="1">
    <location>
        <begin position="301"/>
        <end position="328"/>
    </location>
</feature>
<dbReference type="EMBL" id="CABPRJ010001925">
    <property type="protein sequence ID" value="VVC41728.1"/>
    <property type="molecule type" value="Genomic_DNA"/>
</dbReference>
<sequence>MSNSKTTKPQVDDKPLNITGKFDLFARLVKSKILREVDTDVIAKYSRWLEVLRNHTNMELKYNYIKMLIMGLDHPEQVYPFNEYPPARIDPFEGSDWSTIARDIFFNNRTFQLTVPNPPVVTAVSDDKRQFAAYQTIPKVGMQCYYAQSDDPLYEWRFKYNSLSIAPPKPIHAIPLDWERSLAGIRKSNADPSAASRITNVKSIRRPSLIDIDEEGLDKPKPDYCKILDTAQENLYVEEAKFKWSENSVLTGDTIPGSDLCIDWLVHEHDKTQLEIDEEAVRAFDKLYPSNFHLYAKSEFLEGILKKLECTKQNAETMEKECTRAKNSEFKCQPSRQLAGLDETQTVRYGNCPVKNEEDGCKYLDTFKKNSSDAHVLTPAQYERLSISTLGMSISEKTGDSYKDYFIDQLVVERLPIMNGINKLLDIPLHVTEATKSFNYVVNKAEDAMRKVNESLKNKKRKHFVSRSNIRPNIRYSVPTEID</sequence>
<organism evidence="2 3">
    <name type="scientific">Cinara cedri</name>
    <dbReference type="NCBI Taxonomy" id="506608"/>
    <lineage>
        <taxon>Eukaryota</taxon>
        <taxon>Metazoa</taxon>
        <taxon>Ecdysozoa</taxon>
        <taxon>Arthropoda</taxon>
        <taxon>Hexapoda</taxon>
        <taxon>Insecta</taxon>
        <taxon>Pterygota</taxon>
        <taxon>Neoptera</taxon>
        <taxon>Paraneoptera</taxon>
        <taxon>Hemiptera</taxon>
        <taxon>Sternorrhyncha</taxon>
        <taxon>Aphidomorpha</taxon>
        <taxon>Aphidoidea</taxon>
        <taxon>Aphididae</taxon>
        <taxon>Lachninae</taxon>
        <taxon>Cinara</taxon>
    </lineage>
</organism>
<evidence type="ECO:0008006" key="4">
    <source>
        <dbReference type="Google" id="ProtNLM"/>
    </source>
</evidence>
<evidence type="ECO:0000256" key="1">
    <source>
        <dbReference type="SAM" id="Coils"/>
    </source>
</evidence>
<name>A0A5E4NH97_9HEMI</name>
<keyword evidence="1" id="KW-0175">Coiled coil</keyword>
<evidence type="ECO:0000313" key="2">
    <source>
        <dbReference type="EMBL" id="VVC41728.1"/>
    </source>
</evidence>
<gene>
    <name evidence="2" type="ORF">CINCED_3A020198</name>
</gene>
<dbReference type="OrthoDB" id="78101at2759"/>
<dbReference type="Proteomes" id="UP000325440">
    <property type="component" value="Unassembled WGS sequence"/>
</dbReference>
<protein>
    <recommendedName>
        <fullName evidence="4">DUF4485 domain-containing protein</fullName>
    </recommendedName>
</protein>
<dbReference type="AlphaFoldDB" id="A0A5E4NH97"/>
<evidence type="ECO:0000313" key="3">
    <source>
        <dbReference type="Proteomes" id="UP000325440"/>
    </source>
</evidence>
<keyword evidence="3" id="KW-1185">Reference proteome</keyword>